<feature type="transmembrane region" description="Helical" evidence="1">
    <location>
        <begin position="12"/>
        <end position="32"/>
    </location>
</feature>
<dbReference type="Proteomes" id="UP000027866">
    <property type="component" value="Unassembled WGS sequence"/>
</dbReference>
<evidence type="ECO:0000256" key="1">
    <source>
        <dbReference type="SAM" id="Phobius"/>
    </source>
</evidence>
<dbReference type="AlphaFoldDB" id="A0A074N511"/>
<gene>
    <name evidence="2" type="ORF">EH32_00200</name>
</gene>
<accession>A0A074N511</accession>
<reference evidence="2 3" key="1">
    <citation type="submission" date="2014-04" db="EMBL/GenBank/DDBJ databases">
        <title>A comprehensive comparison of genomes of Erythrobacter spp. Strains.</title>
        <authorList>
            <person name="Zheng Q."/>
        </authorList>
    </citation>
    <scope>NUCLEOTIDE SEQUENCE [LARGE SCALE GENOMIC DNA]</scope>
    <source>
        <strain evidence="2 3">DSM 8509</strain>
    </source>
</reference>
<dbReference type="EMBL" id="JMIX01000001">
    <property type="protein sequence ID" value="KEO99283.1"/>
    <property type="molecule type" value="Genomic_DNA"/>
</dbReference>
<protein>
    <submittedName>
        <fullName evidence="2">Uncharacterized protein</fullName>
    </submittedName>
</protein>
<keyword evidence="1" id="KW-0812">Transmembrane</keyword>
<evidence type="ECO:0000313" key="3">
    <source>
        <dbReference type="Proteomes" id="UP000027866"/>
    </source>
</evidence>
<evidence type="ECO:0000313" key="2">
    <source>
        <dbReference type="EMBL" id="KEO99283.1"/>
    </source>
</evidence>
<keyword evidence="1" id="KW-1133">Transmembrane helix</keyword>
<keyword evidence="1" id="KW-0472">Membrane</keyword>
<comment type="caution">
    <text evidence="2">The sequence shown here is derived from an EMBL/GenBank/DDBJ whole genome shotgun (WGS) entry which is preliminary data.</text>
</comment>
<dbReference type="RefSeq" id="WP_051697446.1">
    <property type="nucleotide sequence ID" value="NZ_CP017057.1"/>
</dbReference>
<organism evidence="2 3">
    <name type="scientific">Erythrobacter litoralis</name>
    <dbReference type="NCBI Taxonomy" id="39960"/>
    <lineage>
        <taxon>Bacteria</taxon>
        <taxon>Pseudomonadati</taxon>
        <taxon>Pseudomonadota</taxon>
        <taxon>Alphaproteobacteria</taxon>
        <taxon>Sphingomonadales</taxon>
        <taxon>Erythrobacteraceae</taxon>
        <taxon>Erythrobacter/Porphyrobacter group</taxon>
        <taxon>Erythrobacter</taxon>
    </lineage>
</organism>
<dbReference type="KEGG" id="elq:Ga0102493_1152"/>
<keyword evidence="3" id="KW-1185">Reference proteome</keyword>
<proteinExistence type="predicted"/>
<dbReference type="OrthoDB" id="7409816at2"/>
<sequence>MTGEGGEGARPGRLVAILLAIIIIAAGAWFVLRDDGLLEQVTAERVEDALVANGMPEPMAQCMGGRLVDRLTIQQLRRLERLAPEAGETAVPRSVRDALDRLRRVDDPEAVETLATTAAGCGMELLRERF</sequence>
<name>A0A074N511_9SPHN</name>
<dbReference type="PATRIC" id="fig|39960.10.peg.2302"/>